<reference evidence="1" key="2">
    <citation type="submission" date="2020-09" db="EMBL/GenBank/DDBJ databases">
        <authorList>
            <person name="Sun Q."/>
            <person name="Ohkuma M."/>
        </authorList>
    </citation>
    <scope>NUCLEOTIDE SEQUENCE</scope>
    <source>
        <strain evidence="1">JCM 10088</strain>
    </source>
</reference>
<reference evidence="1" key="1">
    <citation type="journal article" date="2014" name="Int. J. Syst. Evol. Microbiol.">
        <title>Complete genome sequence of Corynebacterium casei LMG S-19264T (=DSM 44701T), isolated from a smear-ripened cheese.</title>
        <authorList>
            <consortium name="US DOE Joint Genome Institute (JGI-PGF)"/>
            <person name="Walter F."/>
            <person name="Albersmeier A."/>
            <person name="Kalinowski J."/>
            <person name="Ruckert C."/>
        </authorList>
    </citation>
    <scope>NUCLEOTIDE SEQUENCE</scope>
    <source>
        <strain evidence="1">JCM 10088</strain>
    </source>
</reference>
<evidence type="ECO:0000313" key="1">
    <source>
        <dbReference type="EMBL" id="GGP19720.1"/>
    </source>
</evidence>
<gene>
    <name evidence="1" type="ORF">GCM10007981_04540</name>
</gene>
<dbReference type="OrthoDB" id="382617at2157"/>
<dbReference type="SUPFAM" id="SSF52540">
    <property type="entry name" value="P-loop containing nucleoside triphosphate hydrolases"/>
    <property type="match status" value="1"/>
</dbReference>
<sequence length="294" mass="31881">MRVPFDVSMIVNMGGTKGGVGISTVTANLAYVLGGPGAQLEPIGLVDVAYGTNSTVSKLFGLDPKQPGFWDFLMGRVTGREASIYVHQIYNLRMISNGSLSPDQLSWMIGELHSAARGDPDRVGSFVLSNAQELIVSKLKPYGASVVLVDLPSPVDSAVKWAFLRLASVVNVFVKAGNTHVDEAAEVLDLISIVNAQRARDGQPQLAVYAVVNQSFPNDNTVSFLKGKGPVSKFIVLPYSPFVSDRTDRGKDIAIKYDAGKGDAFFQDWRSKIINLAKEEYQVARGAAPKKRFW</sequence>
<comment type="caution">
    <text evidence="1">The sequence shown here is derived from an EMBL/GenBank/DDBJ whole genome shotgun (WGS) entry which is preliminary data.</text>
</comment>
<dbReference type="AlphaFoldDB" id="A0A830GTT4"/>
<dbReference type="InterPro" id="IPR027417">
    <property type="entry name" value="P-loop_NTPase"/>
</dbReference>
<accession>A0A830GTT4</accession>
<dbReference type="EMBL" id="BMNL01000001">
    <property type="protein sequence ID" value="GGP19720.1"/>
    <property type="molecule type" value="Genomic_DNA"/>
</dbReference>
<dbReference type="Proteomes" id="UP000610960">
    <property type="component" value="Unassembled WGS sequence"/>
</dbReference>
<protein>
    <submittedName>
        <fullName evidence="1">Uncharacterized protein</fullName>
    </submittedName>
</protein>
<keyword evidence="2" id="KW-1185">Reference proteome</keyword>
<organism evidence="1 2">
    <name type="scientific">Thermocladium modestius</name>
    <dbReference type="NCBI Taxonomy" id="62609"/>
    <lineage>
        <taxon>Archaea</taxon>
        <taxon>Thermoproteota</taxon>
        <taxon>Thermoprotei</taxon>
        <taxon>Thermoproteales</taxon>
        <taxon>Thermoproteaceae</taxon>
        <taxon>Thermocladium</taxon>
    </lineage>
</organism>
<evidence type="ECO:0000313" key="2">
    <source>
        <dbReference type="Proteomes" id="UP000610960"/>
    </source>
</evidence>
<name>A0A830GTT4_9CREN</name>
<dbReference type="Gene3D" id="3.40.50.300">
    <property type="entry name" value="P-loop containing nucleotide triphosphate hydrolases"/>
    <property type="match status" value="1"/>
</dbReference>
<proteinExistence type="predicted"/>
<dbReference type="RefSeq" id="WP_188595825.1">
    <property type="nucleotide sequence ID" value="NZ_BMNL01000001.1"/>
</dbReference>